<proteinExistence type="predicted"/>
<dbReference type="Proteomes" id="UP001139226">
    <property type="component" value="Unassembled WGS sequence"/>
</dbReference>
<sequence length="215" mass="24792">MFNLSKIEHLNGLIPALEKQKYKARLREKVLLSDSFVSLTYGKEEDFAQVKLIRKWKRIFGKYDIKILSSNIQLIDHLDQVNKFEKKKTSKFNFVKKKFHIKLNSAIQAFRIEHKKIYSSKEKIEILNEKISAIRFDPVYEDRISKFEFIKPAIGIEAKENSIHPAFGITVGTNAGGGIFLFDPFEGQLEIGTFVNLGDISVYAASEFDLFDFSD</sequence>
<protein>
    <submittedName>
        <fullName evidence="1">Uncharacterized protein</fullName>
    </submittedName>
</protein>
<evidence type="ECO:0000313" key="2">
    <source>
        <dbReference type="Proteomes" id="UP001139226"/>
    </source>
</evidence>
<reference evidence="1" key="1">
    <citation type="submission" date="2022-03" db="EMBL/GenBank/DDBJ databases">
        <title>Gramella crocea sp. nov., isolated from activated sludge of a seafood processing plant.</title>
        <authorList>
            <person name="Zhang X."/>
        </authorList>
    </citation>
    <scope>NUCLEOTIDE SEQUENCE</scope>
    <source>
        <strain evidence="1">YJ019</strain>
    </source>
</reference>
<accession>A0A9X1V688</accession>
<organism evidence="1 2">
    <name type="scientific">Christiangramia lutea</name>
    <dbReference type="NCBI Taxonomy" id="1607951"/>
    <lineage>
        <taxon>Bacteria</taxon>
        <taxon>Pseudomonadati</taxon>
        <taxon>Bacteroidota</taxon>
        <taxon>Flavobacteriia</taxon>
        <taxon>Flavobacteriales</taxon>
        <taxon>Flavobacteriaceae</taxon>
        <taxon>Christiangramia</taxon>
    </lineage>
</organism>
<dbReference type="AlphaFoldDB" id="A0A9X1V688"/>
<evidence type="ECO:0000313" key="1">
    <source>
        <dbReference type="EMBL" id="MCH4824615.1"/>
    </source>
</evidence>
<comment type="caution">
    <text evidence="1">The sequence shown here is derived from an EMBL/GenBank/DDBJ whole genome shotgun (WGS) entry which is preliminary data.</text>
</comment>
<gene>
    <name evidence="1" type="ORF">ML462_15685</name>
</gene>
<dbReference type="EMBL" id="JAKVTV010000009">
    <property type="protein sequence ID" value="MCH4824615.1"/>
    <property type="molecule type" value="Genomic_DNA"/>
</dbReference>
<keyword evidence="2" id="KW-1185">Reference proteome</keyword>
<dbReference type="RefSeq" id="WP_240714780.1">
    <property type="nucleotide sequence ID" value="NZ_JAKVTV010000009.1"/>
</dbReference>
<name>A0A9X1V688_9FLAO</name>